<dbReference type="SUPFAM" id="SSF53335">
    <property type="entry name" value="S-adenosyl-L-methionine-dependent methyltransferases"/>
    <property type="match status" value="1"/>
</dbReference>
<protein>
    <submittedName>
        <fullName evidence="4">DUF4942 domain-containing protein</fullName>
    </submittedName>
</protein>
<dbReference type="EMBL" id="NPIB01000020">
    <property type="protein sequence ID" value="PLC57079.1"/>
    <property type="molecule type" value="Genomic_DNA"/>
</dbReference>
<dbReference type="Proteomes" id="UP000234420">
    <property type="component" value="Unassembled WGS sequence"/>
</dbReference>
<organism evidence="4 5">
    <name type="scientific">Photobacterium carnosum</name>
    <dbReference type="NCBI Taxonomy" id="2023717"/>
    <lineage>
        <taxon>Bacteria</taxon>
        <taxon>Pseudomonadati</taxon>
        <taxon>Pseudomonadota</taxon>
        <taxon>Gammaproteobacteria</taxon>
        <taxon>Vibrionales</taxon>
        <taxon>Vibrionaceae</taxon>
        <taxon>Photobacterium</taxon>
    </lineage>
</organism>
<evidence type="ECO:0000313" key="5">
    <source>
        <dbReference type="Proteomes" id="UP000234420"/>
    </source>
</evidence>
<evidence type="ECO:0000256" key="1">
    <source>
        <dbReference type="ARBA" id="ARBA00022603"/>
    </source>
</evidence>
<keyword evidence="1" id="KW-0489">Methyltransferase</keyword>
<proteinExistence type="predicted"/>
<gene>
    <name evidence="4" type="ORF">CIK00_14950</name>
</gene>
<dbReference type="InterPro" id="IPR029063">
    <property type="entry name" value="SAM-dependent_MTases_sf"/>
</dbReference>
<dbReference type="InterPro" id="IPR031339">
    <property type="entry name" value="DUF4942"/>
</dbReference>
<dbReference type="RefSeq" id="WP_065208250.1">
    <property type="nucleotide sequence ID" value="NZ_JABJXE010000015.1"/>
</dbReference>
<feature type="domain" description="DUF4942" evidence="3">
    <location>
        <begin position="320"/>
        <end position="537"/>
    </location>
</feature>
<evidence type="ECO:0000256" key="2">
    <source>
        <dbReference type="ARBA" id="ARBA00022679"/>
    </source>
</evidence>
<keyword evidence="5" id="KW-1185">Reference proteome</keyword>
<reference evidence="4 5" key="1">
    <citation type="journal article" date="2018" name="Syst. Appl. Microbiol.">
        <title>Photobacterium carnosum sp. nov., isolated from spoiled modified atmosphere packaged poultry meat.</title>
        <authorList>
            <person name="Hilgarth M."/>
            <person name="Fuertes S."/>
            <person name="Ehrmann M."/>
            <person name="Vogel R.F."/>
        </authorList>
    </citation>
    <scope>NUCLEOTIDE SEQUENCE [LARGE SCALE GENOMIC DNA]</scope>
    <source>
        <strain evidence="4 5">TMW 2.2021</strain>
    </source>
</reference>
<keyword evidence="2" id="KW-0808">Transferase</keyword>
<name>A0A2N4UPY9_9GAMM</name>
<sequence>MNAIANIPRSFNTNNRSATQRLLKQVKEQQQDFEWYPTTDEILDVIKSDIIKTYKVREIGHGDDPTRKYIKQSILDVGAGDGRALMKLTDGKRYAIEKSTLLQQSMDASIFLIGTDFHEQTLMDKKVNMVFCNPPYLEYEAWTCKIIRESNCEHAYFVIPHRWQTNTAIERTLKDRGATAMRLKLLDFKDADRQARAIVDIIRVDFSSRSHEYYRDYRVEQNVDAFSLWFKNEFEPSKTESDISKKCKVEMAEEQVKKDQARSDLINQQGLVKSLEQFYNRDMTRLLETYKSLTSIDSGLLSEIGVAMKDVRELLRMKVSSLKEKYWKELFDNLEDITSRLTSTSRAALLELMQNNMSIDFTAQNAFAVCIWVLKNCNTYFDSQLIEVFESIYSLESAKNYKSNDKTLVKDKWRYNCASEHSHYKLDYRVVCHGIGGLTDGSWRYSNSDCGLQQRSVDNINNILTISNNLGFLQNEQCPKAQSFKWERGEKNEFKYKDLSTGDLEILMEVKFYLNGNVWIKFNQKFMQKFNVEFGRLKGWLRSAKEAAEETGYDIQSVESMFKSNIQLEAKNMPLMLGSAL</sequence>
<dbReference type="PROSITE" id="PS00092">
    <property type="entry name" value="N6_MTASE"/>
    <property type="match status" value="1"/>
</dbReference>
<accession>A0A2N4UPY9</accession>
<dbReference type="GO" id="GO:0003676">
    <property type="term" value="F:nucleic acid binding"/>
    <property type="evidence" value="ECO:0007669"/>
    <property type="project" value="InterPro"/>
</dbReference>
<evidence type="ECO:0000259" key="3">
    <source>
        <dbReference type="Pfam" id="PF13708"/>
    </source>
</evidence>
<comment type="caution">
    <text evidence="4">The sequence shown here is derived from an EMBL/GenBank/DDBJ whole genome shotgun (WGS) entry which is preliminary data.</text>
</comment>
<dbReference type="AlphaFoldDB" id="A0A2N4UPY9"/>
<dbReference type="GO" id="GO:0032259">
    <property type="term" value="P:methylation"/>
    <property type="evidence" value="ECO:0007669"/>
    <property type="project" value="UniProtKB-KW"/>
</dbReference>
<dbReference type="InterPro" id="IPR002052">
    <property type="entry name" value="DNA_methylase_N6_adenine_CS"/>
</dbReference>
<dbReference type="GO" id="GO:0008168">
    <property type="term" value="F:methyltransferase activity"/>
    <property type="evidence" value="ECO:0007669"/>
    <property type="project" value="UniProtKB-KW"/>
</dbReference>
<dbReference type="Pfam" id="PF13708">
    <property type="entry name" value="DUF4942"/>
    <property type="match status" value="1"/>
</dbReference>
<evidence type="ECO:0000313" key="4">
    <source>
        <dbReference type="EMBL" id="PLC57079.1"/>
    </source>
</evidence>